<dbReference type="RefSeq" id="WP_184230855.1">
    <property type="nucleotide sequence ID" value="NZ_JACHEC010000003.1"/>
</dbReference>
<dbReference type="SUPFAM" id="SSF52172">
    <property type="entry name" value="CheY-like"/>
    <property type="match status" value="1"/>
</dbReference>
<proteinExistence type="predicted"/>
<evidence type="ECO:0000313" key="2">
    <source>
        <dbReference type="Proteomes" id="UP000536195"/>
    </source>
</evidence>
<gene>
    <name evidence="1" type="ORF">HNP92_001785</name>
</gene>
<dbReference type="AlphaFoldDB" id="A0A7J9S986"/>
<reference evidence="1 2" key="1">
    <citation type="submission" date="2020-08" db="EMBL/GenBank/DDBJ databases">
        <title>Genomic Encyclopedia of Type Strains, Phase IV (KMG-V): Genome sequencing to study the core and pangenomes of soil and plant-associated prokaryotes.</title>
        <authorList>
            <person name="Whitman W."/>
        </authorList>
    </citation>
    <scope>NUCLEOTIDE SEQUENCE [LARGE SCALE GENOMIC DNA]</scope>
    <source>
        <strain evidence="1 2">C11</strain>
    </source>
</reference>
<organism evidence="1 2">
    <name type="scientific">Methanococcus maripaludis</name>
    <name type="common">Methanococcus deltae</name>
    <dbReference type="NCBI Taxonomy" id="39152"/>
    <lineage>
        <taxon>Archaea</taxon>
        <taxon>Methanobacteriati</taxon>
        <taxon>Methanobacteriota</taxon>
        <taxon>Methanomada group</taxon>
        <taxon>Methanococci</taxon>
        <taxon>Methanococcales</taxon>
        <taxon>Methanococcaceae</taxon>
        <taxon>Methanococcus</taxon>
    </lineage>
</organism>
<name>A0A7J9S986_METMI</name>
<sequence length="287" mass="33469">MSYEYRILWVDDNKKVAEHYQEKLEKYLEETYDFKLKLMIDGGELIEKCIETGNYDKKYFQDFDLIITDYNILGGDGEDELTGEEVIKFIRDQDILTDILLYSFGSDIDSKVDYKEMGKRGMIKIMGGKEDAYEGIIEIIQKNNKQFENIIFCRGFILSEVVEFEMKLNEFIEKYLNKSGNENLKKYVLRNRGFNLGSKIMALTAILDDNGLSNSRLEGGSKLKDVLQKINQTRNDFAHCECVNNELILDRNRSKKLTPGSLMKLYREIKESINTLEDILKKLNENN</sequence>
<protein>
    <submittedName>
        <fullName evidence="1">CheY-like chemotaxis protein</fullName>
    </submittedName>
</protein>
<comment type="caution">
    <text evidence="1">The sequence shown here is derived from an EMBL/GenBank/DDBJ whole genome shotgun (WGS) entry which is preliminary data.</text>
</comment>
<dbReference type="EMBL" id="JACHEC010000003">
    <property type="protein sequence ID" value="MBB6402463.1"/>
    <property type="molecule type" value="Genomic_DNA"/>
</dbReference>
<dbReference type="InterPro" id="IPR011006">
    <property type="entry name" value="CheY-like_superfamily"/>
</dbReference>
<dbReference type="Proteomes" id="UP000536195">
    <property type="component" value="Unassembled WGS sequence"/>
</dbReference>
<evidence type="ECO:0000313" key="1">
    <source>
        <dbReference type="EMBL" id="MBB6402463.1"/>
    </source>
</evidence>
<dbReference type="Gene3D" id="3.40.50.2300">
    <property type="match status" value="1"/>
</dbReference>
<accession>A0A7J9S986</accession>